<accession>A0ABP8LLY3</accession>
<name>A0ABP8LLY3_9MICO</name>
<dbReference type="Gene3D" id="3.40.630.20">
    <property type="entry name" value="Peptidase C15, pyroglutamyl peptidase I-like"/>
    <property type="match status" value="1"/>
</dbReference>
<gene>
    <name evidence="2" type="ORF">GCM10023169_37120</name>
</gene>
<sequence>MEEDRLELRLPDDDDASLPQSVPFAELMIHGGGFEDVVPILRAALDTTTSAEEAGQVAAEHGSRLWRAAVDRAQGRVERGNLPASDDRPLYWTRVLALLTIRLWPGPDLTAQERDHLRDAFDRASRGMTDIDFPDGRARVLVGGFDPYTLDGGDTGTTADAAGNNLRHGNPSGAAALALDGTSHTRPDGTEARIEAYILPVRYTAFDRGYLEDTVGPWMRSGPKQVHASLTLSQGGGSEFHLEEFNARYRGARADNEGVTPAAPVDGRPQLATDNPDANIQIPVRLGGRETFDLHDPPQWTRASLPVEQMIAASSGADVTRPPRSTWPDGTVAYGVVWNTRFTEFPEPSSSERVARNDPVPHEYPPPEAPVEPSAGSASYRGGGGNYLSNESAYRNTLLRDRMGLDIPAGHIHTPDMQHFGSDFAISDDTFDVTRRAIVQQAVALVRVVGDLVPATRPGWTQGPLDSGH</sequence>
<evidence type="ECO:0008006" key="4">
    <source>
        <dbReference type="Google" id="ProtNLM"/>
    </source>
</evidence>
<keyword evidence="3" id="KW-1185">Reference proteome</keyword>
<organism evidence="2 3">
    <name type="scientific">Georgenia halophila</name>
    <dbReference type="NCBI Taxonomy" id="620889"/>
    <lineage>
        <taxon>Bacteria</taxon>
        <taxon>Bacillati</taxon>
        <taxon>Actinomycetota</taxon>
        <taxon>Actinomycetes</taxon>
        <taxon>Micrococcales</taxon>
        <taxon>Bogoriellaceae</taxon>
        <taxon>Georgenia</taxon>
    </lineage>
</organism>
<protein>
    <recommendedName>
        <fullName evidence="4">Pyroglutamyl peptidase</fullName>
    </recommendedName>
</protein>
<evidence type="ECO:0000313" key="2">
    <source>
        <dbReference type="EMBL" id="GAA4431956.1"/>
    </source>
</evidence>
<feature type="region of interest" description="Disordered" evidence="1">
    <location>
        <begin position="346"/>
        <end position="378"/>
    </location>
</feature>
<dbReference type="EMBL" id="BAABGN010000013">
    <property type="protein sequence ID" value="GAA4431956.1"/>
    <property type="molecule type" value="Genomic_DNA"/>
</dbReference>
<proteinExistence type="predicted"/>
<evidence type="ECO:0000256" key="1">
    <source>
        <dbReference type="SAM" id="MobiDB-lite"/>
    </source>
</evidence>
<reference evidence="3" key="1">
    <citation type="journal article" date="2019" name="Int. J. Syst. Evol. Microbiol.">
        <title>The Global Catalogue of Microorganisms (GCM) 10K type strain sequencing project: providing services to taxonomists for standard genome sequencing and annotation.</title>
        <authorList>
            <consortium name="The Broad Institute Genomics Platform"/>
            <consortium name="The Broad Institute Genome Sequencing Center for Infectious Disease"/>
            <person name="Wu L."/>
            <person name="Ma J."/>
        </authorList>
    </citation>
    <scope>NUCLEOTIDE SEQUENCE [LARGE SCALE GENOMIC DNA]</scope>
    <source>
        <strain evidence="3">JCM 17810</strain>
    </source>
</reference>
<dbReference type="SUPFAM" id="SSF53182">
    <property type="entry name" value="Pyrrolidone carboxyl peptidase (pyroglutamate aminopeptidase)"/>
    <property type="match status" value="1"/>
</dbReference>
<comment type="caution">
    <text evidence="2">The sequence shown here is derived from an EMBL/GenBank/DDBJ whole genome shotgun (WGS) entry which is preliminary data.</text>
</comment>
<dbReference type="InterPro" id="IPR036440">
    <property type="entry name" value="Peptidase_C15-like_sf"/>
</dbReference>
<evidence type="ECO:0000313" key="3">
    <source>
        <dbReference type="Proteomes" id="UP001500622"/>
    </source>
</evidence>
<dbReference type="Proteomes" id="UP001500622">
    <property type="component" value="Unassembled WGS sequence"/>
</dbReference>